<accession>A0AAD9G7J6</accession>
<dbReference type="InterPro" id="IPR045099">
    <property type="entry name" value="PITH1-like"/>
</dbReference>
<proteinExistence type="inferred from homology"/>
<dbReference type="InterPro" id="IPR037047">
    <property type="entry name" value="PITH_dom_sf"/>
</dbReference>
<comment type="caution">
    <text evidence="3">The sequence shown here is derived from an EMBL/GenBank/DDBJ whole genome shotgun (WGS) entry which is preliminary data.</text>
</comment>
<evidence type="ECO:0000313" key="3">
    <source>
        <dbReference type="EMBL" id="KAK1933280.1"/>
    </source>
</evidence>
<sequence length="197" mass="21762">MHSAGCGCKEEHELATTSVCLRSQIDLQGVRVFNSDTLPTSGSLLFKPYSSRLSEGTLRSDPASDNELLFTVPFLNPSEIAHLLVVNESEGVLNVKLFVNRPDFDFSDVEAVKPTQELSIPPDFHGSLLHKLSLGKFKDVSDLALYFSGPNGVQLRYIGLRGKSRPRQANVVDTSYELVPSASFQESLMELKNLKYV</sequence>
<gene>
    <name evidence="3" type="ORF">X943_002989</name>
</gene>
<protein>
    <recommendedName>
        <fullName evidence="2">PITH domain-containing protein</fullName>
    </recommendedName>
</protein>
<dbReference type="PANTHER" id="PTHR12175">
    <property type="entry name" value="AD039 HT014 THIOREDOXIN FAMILY TRP26"/>
    <property type="match status" value="1"/>
</dbReference>
<reference evidence="3" key="1">
    <citation type="journal article" date="2014" name="Nucleic Acids Res.">
        <title>The evolutionary dynamics of variant antigen genes in Babesia reveal a history of genomic innovation underlying host-parasite interaction.</title>
        <authorList>
            <person name="Jackson A.P."/>
            <person name="Otto T.D."/>
            <person name="Darby A."/>
            <person name="Ramaprasad A."/>
            <person name="Xia D."/>
            <person name="Echaide I.E."/>
            <person name="Farber M."/>
            <person name="Gahlot S."/>
            <person name="Gamble J."/>
            <person name="Gupta D."/>
            <person name="Gupta Y."/>
            <person name="Jackson L."/>
            <person name="Malandrin L."/>
            <person name="Malas T.B."/>
            <person name="Moussa E."/>
            <person name="Nair M."/>
            <person name="Reid A.J."/>
            <person name="Sanders M."/>
            <person name="Sharma J."/>
            <person name="Tracey A."/>
            <person name="Quail M.A."/>
            <person name="Weir W."/>
            <person name="Wastling J.M."/>
            <person name="Hall N."/>
            <person name="Willadsen P."/>
            <person name="Lingelbach K."/>
            <person name="Shiels B."/>
            <person name="Tait A."/>
            <person name="Berriman M."/>
            <person name="Allred D.R."/>
            <person name="Pain A."/>
        </authorList>
    </citation>
    <scope>NUCLEOTIDE SEQUENCE</scope>
    <source>
        <strain evidence="3">1802A</strain>
    </source>
</reference>
<dbReference type="Proteomes" id="UP001195914">
    <property type="component" value="Unassembled WGS sequence"/>
</dbReference>
<name>A0AAD9G7J6_BABDI</name>
<comment type="similarity">
    <text evidence="1">Belongs to the PITHD1 family.</text>
</comment>
<organism evidence="3 4">
    <name type="scientific">Babesia divergens</name>
    <dbReference type="NCBI Taxonomy" id="32595"/>
    <lineage>
        <taxon>Eukaryota</taxon>
        <taxon>Sar</taxon>
        <taxon>Alveolata</taxon>
        <taxon>Apicomplexa</taxon>
        <taxon>Aconoidasida</taxon>
        <taxon>Piroplasmida</taxon>
        <taxon>Babesiidae</taxon>
        <taxon>Babesia</taxon>
    </lineage>
</organism>
<dbReference type="Pfam" id="PF06201">
    <property type="entry name" value="PITH"/>
    <property type="match status" value="1"/>
</dbReference>
<feature type="domain" description="PITH" evidence="2">
    <location>
        <begin position="10"/>
        <end position="180"/>
    </location>
</feature>
<keyword evidence="4" id="KW-1185">Reference proteome</keyword>
<dbReference type="Gene3D" id="2.60.120.470">
    <property type="entry name" value="PITH domain"/>
    <property type="match status" value="1"/>
</dbReference>
<evidence type="ECO:0000313" key="4">
    <source>
        <dbReference type="Proteomes" id="UP001195914"/>
    </source>
</evidence>
<evidence type="ECO:0000256" key="1">
    <source>
        <dbReference type="ARBA" id="ARBA00025788"/>
    </source>
</evidence>
<dbReference type="EMBL" id="JAHBMH010000073">
    <property type="protein sequence ID" value="KAK1933280.1"/>
    <property type="molecule type" value="Genomic_DNA"/>
</dbReference>
<dbReference type="PROSITE" id="PS51532">
    <property type="entry name" value="PITH"/>
    <property type="match status" value="1"/>
</dbReference>
<reference evidence="3" key="2">
    <citation type="submission" date="2021-05" db="EMBL/GenBank/DDBJ databases">
        <authorList>
            <person name="Pain A."/>
        </authorList>
    </citation>
    <scope>NUCLEOTIDE SEQUENCE</scope>
    <source>
        <strain evidence="3">1802A</strain>
    </source>
</reference>
<dbReference type="SUPFAM" id="SSF49785">
    <property type="entry name" value="Galactose-binding domain-like"/>
    <property type="match status" value="1"/>
</dbReference>
<evidence type="ECO:0000259" key="2">
    <source>
        <dbReference type="PROSITE" id="PS51532"/>
    </source>
</evidence>
<dbReference type="AlphaFoldDB" id="A0AAD9G7J6"/>
<dbReference type="PANTHER" id="PTHR12175:SF1">
    <property type="entry name" value="PITH DOMAIN-CONTAINING PROTEIN 1"/>
    <property type="match status" value="1"/>
</dbReference>
<dbReference type="GO" id="GO:0005737">
    <property type="term" value="C:cytoplasm"/>
    <property type="evidence" value="ECO:0007669"/>
    <property type="project" value="UniProtKB-ARBA"/>
</dbReference>
<dbReference type="InterPro" id="IPR008979">
    <property type="entry name" value="Galactose-bd-like_sf"/>
</dbReference>
<dbReference type="InterPro" id="IPR010400">
    <property type="entry name" value="PITH_dom"/>
</dbReference>